<keyword evidence="2" id="KW-1185">Reference proteome</keyword>
<sequence>MTNSHYPTEVRVLFFVSRADLRGREEVVPMVGADAVINNRVQELVQTLLASGDWFIESEIQVHVKPGGVAACKSTKSKA</sequence>
<gene>
    <name evidence="1" type="ORF">DPMN_032641</name>
</gene>
<name>A0A9D4M5F3_DREPO</name>
<dbReference type="Proteomes" id="UP000828390">
    <property type="component" value="Unassembled WGS sequence"/>
</dbReference>
<comment type="caution">
    <text evidence="1">The sequence shown here is derived from an EMBL/GenBank/DDBJ whole genome shotgun (WGS) entry which is preliminary data.</text>
</comment>
<accession>A0A9D4M5F3</accession>
<dbReference type="EMBL" id="JAIWYP010000002">
    <property type="protein sequence ID" value="KAH3869472.1"/>
    <property type="molecule type" value="Genomic_DNA"/>
</dbReference>
<proteinExistence type="predicted"/>
<dbReference type="AlphaFoldDB" id="A0A9D4M5F3"/>
<reference evidence="1" key="1">
    <citation type="journal article" date="2019" name="bioRxiv">
        <title>The Genome of the Zebra Mussel, Dreissena polymorpha: A Resource for Invasive Species Research.</title>
        <authorList>
            <person name="McCartney M.A."/>
            <person name="Auch B."/>
            <person name="Kono T."/>
            <person name="Mallez S."/>
            <person name="Zhang Y."/>
            <person name="Obille A."/>
            <person name="Becker A."/>
            <person name="Abrahante J.E."/>
            <person name="Garbe J."/>
            <person name="Badalamenti J.P."/>
            <person name="Herman A."/>
            <person name="Mangelson H."/>
            <person name="Liachko I."/>
            <person name="Sullivan S."/>
            <person name="Sone E.D."/>
            <person name="Koren S."/>
            <person name="Silverstein K.A.T."/>
            <person name="Beckman K.B."/>
            <person name="Gohl D.M."/>
        </authorList>
    </citation>
    <scope>NUCLEOTIDE SEQUENCE</scope>
    <source>
        <strain evidence="1">Duluth1</strain>
        <tissue evidence="1">Whole animal</tissue>
    </source>
</reference>
<evidence type="ECO:0000313" key="1">
    <source>
        <dbReference type="EMBL" id="KAH3869472.1"/>
    </source>
</evidence>
<reference evidence="1" key="2">
    <citation type="submission" date="2020-11" db="EMBL/GenBank/DDBJ databases">
        <authorList>
            <person name="McCartney M.A."/>
            <person name="Auch B."/>
            <person name="Kono T."/>
            <person name="Mallez S."/>
            <person name="Becker A."/>
            <person name="Gohl D.M."/>
            <person name="Silverstein K.A.T."/>
            <person name="Koren S."/>
            <person name="Bechman K.B."/>
            <person name="Herman A."/>
            <person name="Abrahante J.E."/>
            <person name="Garbe J."/>
        </authorList>
    </citation>
    <scope>NUCLEOTIDE SEQUENCE</scope>
    <source>
        <strain evidence="1">Duluth1</strain>
        <tissue evidence="1">Whole animal</tissue>
    </source>
</reference>
<protein>
    <submittedName>
        <fullName evidence="1">Uncharacterized protein</fullName>
    </submittedName>
</protein>
<organism evidence="1 2">
    <name type="scientific">Dreissena polymorpha</name>
    <name type="common">Zebra mussel</name>
    <name type="synonym">Mytilus polymorpha</name>
    <dbReference type="NCBI Taxonomy" id="45954"/>
    <lineage>
        <taxon>Eukaryota</taxon>
        <taxon>Metazoa</taxon>
        <taxon>Spiralia</taxon>
        <taxon>Lophotrochozoa</taxon>
        <taxon>Mollusca</taxon>
        <taxon>Bivalvia</taxon>
        <taxon>Autobranchia</taxon>
        <taxon>Heteroconchia</taxon>
        <taxon>Euheterodonta</taxon>
        <taxon>Imparidentia</taxon>
        <taxon>Neoheterodontei</taxon>
        <taxon>Myida</taxon>
        <taxon>Dreissenoidea</taxon>
        <taxon>Dreissenidae</taxon>
        <taxon>Dreissena</taxon>
    </lineage>
</organism>
<evidence type="ECO:0000313" key="2">
    <source>
        <dbReference type="Proteomes" id="UP000828390"/>
    </source>
</evidence>